<comment type="caution">
    <text evidence="1">The sequence shown here is derived from an EMBL/GenBank/DDBJ whole genome shotgun (WGS) entry which is preliminary data.</text>
</comment>
<keyword evidence="2" id="KW-1185">Reference proteome</keyword>
<dbReference type="SUPFAM" id="SSF88723">
    <property type="entry name" value="PIN domain-like"/>
    <property type="match status" value="1"/>
</dbReference>
<gene>
    <name evidence="1" type="ORF">EJV47_11255</name>
</gene>
<dbReference type="Pfam" id="PF11848">
    <property type="entry name" value="DUF3368"/>
    <property type="match status" value="1"/>
</dbReference>
<dbReference type="OrthoDB" id="764457at2"/>
<accession>A0A431U3K7</accession>
<dbReference type="PANTHER" id="PTHR39550:SF1">
    <property type="entry name" value="SLL0658 PROTEIN"/>
    <property type="match status" value="1"/>
</dbReference>
<proteinExistence type="predicted"/>
<dbReference type="Proteomes" id="UP000282184">
    <property type="component" value="Unassembled WGS sequence"/>
</dbReference>
<organism evidence="1 2">
    <name type="scientific">Hymenobacter gummosus</name>
    <dbReference type="NCBI Taxonomy" id="1776032"/>
    <lineage>
        <taxon>Bacteria</taxon>
        <taxon>Pseudomonadati</taxon>
        <taxon>Bacteroidota</taxon>
        <taxon>Cytophagia</taxon>
        <taxon>Cytophagales</taxon>
        <taxon>Hymenobacteraceae</taxon>
        <taxon>Hymenobacter</taxon>
    </lineage>
</organism>
<dbReference type="EMBL" id="RXOF01000005">
    <property type="protein sequence ID" value="RTQ50203.1"/>
    <property type="molecule type" value="Genomic_DNA"/>
</dbReference>
<dbReference type="InterPro" id="IPR021799">
    <property type="entry name" value="PIN-like_prokaryotic"/>
</dbReference>
<dbReference type="InterPro" id="IPR029060">
    <property type="entry name" value="PIN-like_dom_sf"/>
</dbReference>
<sequence>MPELVISDTSCLILLTNIGELDLLQRLYGRVWTTPTVAAEYGKPLPAWIAVEAARDQYRQQLLATQLDAGESSAIALALEKANCTLILDDRRARRVAEQLRIQITGILGVLLKAKQRGVIPAVKPLLARIRQTNFRLSAELETQVLKLAGEL</sequence>
<dbReference type="AlphaFoldDB" id="A0A431U3K7"/>
<name>A0A431U3K7_9BACT</name>
<reference evidence="1 2" key="1">
    <citation type="submission" date="2018-12" db="EMBL/GenBank/DDBJ databases">
        <title>Hymenobacter gummosus sp. nov., isolated from a spring.</title>
        <authorList>
            <person name="Nie L."/>
        </authorList>
    </citation>
    <scope>NUCLEOTIDE SEQUENCE [LARGE SCALE GENOMIC DNA]</scope>
    <source>
        <strain evidence="1 2">KCTC 52166</strain>
    </source>
</reference>
<dbReference type="RefSeq" id="WP_126693253.1">
    <property type="nucleotide sequence ID" value="NZ_RXOF01000005.1"/>
</dbReference>
<evidence type="ECO:0000313" key="1">
    <source>
        <dbReference type="EMBL" id="RTQ50203.1"/>
    </source>
</evidence>
<protein>
    <submittedName>
        <fullName evidence="1">DUF3368 domain-containing protein</fullName>
    </submittedName>
</protein>
<evidence type="ECO:0000313" key="2">
    <source>
        <dbReference type="Proteomes" id="UP000282184"/>
    </source>
</evidence>
<dbReference type="PANTHER" id="PTHR39550">
    <property type="entry name" value="SLL0658 PROTEIN"/>
    <property type="match status" value="1"/>
</dbReference>